<dbReference type="RefSeq" id="WP_185706002.1">
    <property type="nucleotide sequence ID" value="NZ_JBCNKW010000005.1"/>
</dbReference>
<sequence length="148" mass="16452">MGRIEVITRTERRRKYSPAERHAIMQEADAPDVTVREVAKRHDIAESLIYSWRTARRQAEKIASEPLTFISYGAVPEGAVATVPHAQPPVRPDPVPTMPVMDELARPHPGARPGEIGIDLPSGVRLSVDSYVNEKALARVLRTLRDIS</sequence>
<evidence type="ECO:0000313" key="2">
    <source>
        <dbReference type="EMBL" id="QNG47309.1"/>
    </source>
</evidence>
<dbReference type="InterPro" id="IPR002514">
    <property type="entry name" value="Transposase_8"/>
</dbReference>
<dbReference type="EMBL" id="CP060122">
    <property type="protein sequence ID" value="QNG47309.1"/>
    <property type="molecule type" value="Genomic_DNA"/>
</dbReference>
<dbReference type="NCBIfam" id="NF047595">
    <property type="entry name" value="IS66_ISRel24_TnpA"/>
    <property type="match status" value="1"/>
</dbReference>
<name>A0A9X7UDG1_SPHYA</name>
<reference evidence="2 3" key="1">
    <citation type="submission" date="2020-07" db="EMBL/GenBank/DDBJ databases">
        <title>Whole genome sequence of Sphingobium yanoikuyae A3.</title>
        <authorList>
            <person name="Han S.-S."/>
        </authorList>
    </citation>
    <scope>NUCLEOTIDE SEQUENCE [LARGE SCALE GENOMIC DNA]</scope>
    <source>
        <strain evidence="2 3">A3</strain>
    </source>
</reference>
<gene>
    <name evidence="2" type="ORF">H3V42_06775</name>
</gene>
<dbReference type="Pfam" id="PF01527">
    <property type="entry name" value="HTH_Tnp_1"/>
    <property type="match status" value="1"/>
</dbReference>
<organism evidence="2 3">
    <name type="scientific">Sphingobium yanoikuyae</name>
    <name type="common">Sphingomonas yanoikuyae</name>
    <dbReference type="NCBI Taxonomy" id="13690"/>
    <lineage>
        <taxon>Bacteria</taxon>
        <taxon>Pseudomonadati</taxon>
        <taxon>Pseudomonadota</taxon>
        <taxon>Alphaproteobacteria</taxon>
        <taxon>Sphingomonadales</taxon>
        <taxon>Sphingomonadaceae</taxon>
        <taxon>Sphingobium</taxon>
    </lineage>
</organism>
<feature type="compositionally biased region" description="Pro residues" evidence="1">
    <location>
        <begin position="86"/>
        <end position="97"/>
    </location>
</feature>
<dbReference type="GO" id="GO:0006313">
    <property type="term" value="P:DNA transposition"/>
    <property type="evidence" value="ECO:0007669"/>
    <property type="project" value="InterPro"/>
</dbReference>
<proteinExistence type="predicted"/>
<dbReference type="InterPro" id="IPR010921">
    <property type="entry name" value="Trp_repressor/repl_initiator"/>
</dbReference>
<dbReference type="GO" id="GO:0043565">
    <property type="term" value="F:sequence-specific DNA binding"/>
    <property type="evidence" value="ECO:0007669"/>
    <property type="project" value="InterPro"/>
</dbReference>
<dbReference type="AlphaFoldDB" id="A0A9X7UDG1"/>
<evidence type="ECO:0000313" key="3">
    <source>
        <dbReference type="Proteomes" id="UP000515377"/>
    </source>
</evidence>
<evidence type="ECO:0000256" key="1">
    <source>
        <dbReference type="SAM" id="MobiDB-lite"/>
    </source>
</evidence>
<feature type="region of interest" description="Disordered" evidence="1">
    <location>
        <begin position="85"/>
        <end position="116"/>
    </location>
</feature>
<dbReference type="SUPFAM" id="SSF48295">
    <property type="entry name" value="TrpR-like"/>
    <property type="match status" value="1"/>
</dbReference>
<dbReference type="GO" id="GO:0004803">
    <property type="term" value="F:transposase activity"/>
    <property type="evidence" value="ECO:0007669"/>
    <property type="project" value="InterPro"/>
</dbReference>
<accession>A0A9X7UDG1</accession>
<dbReference type="Proteomes" id="UP000515377">
    <property type="component" value="Chromosome"/>
</dbReference>
<protein>
    <submittedName>
        <fullName evidence="2">Transposase</fullName>
    </submittedName>
</protein>